<protein>
    <submittedName>
        <fullName evidence="2">Uncharacterized protein</fullName>
    </submittedName>
</protein>
<comment type="caution">
    <text evidence="2">The sequence shown here is derived from an EMBL/GenBank/DDBJ whole genome shotgun (WGS) entry which is preliminary data.</text>
</comment>
<dbReference type="Proteomes" id="UP001221898">
    <property type="component" value="Unassembled WGS sequence"/>
</dbReference>
<organism evidence="2 3">
    <name type="scientific">Aldrovandia affinis</name>
    <dbReference type="NCBI Taxonomy" id="143900"/>
    <lineage>
        <taxon>Eukaryota</taxon>
        <taxon>Metazoa</taxon>
        <taxon>Chordata</taxon>
        <taxon>Craniata</taxon>
        <taxon>Vertebrata</taxon>
        <taxon>Euteleostomi</taxon>
        <taxon>Actinopterygii</taxon>
        <taxon>Neopterygii</taxon>
        <taxon>Teleostei</taxon>
        <taxon>Notacanthiformes</taxon>
        <taxon>Halosauridae</taxon>
        <taxon>Aldrovandia</taxon>
    </lineage>
</organism>
<keyword evidence="3" id="KW-1185">Reference proteome</keyword>
<name>A0AAD7WEA7_9TELE</name>
<keyword evidence="1" id="KW-1133">Transmembrane helix</keyword>
<keyword evidence="1" id="KW-0472">Membrane</keyword>
<evidence type="ECO:0000313" key="2">
    <source>
        <dbReference type="EMBL" id="KAJ8392789.1"/>
    </source>
</evidence>
<reference evidence="2" key="1">
    <citation type="journal article" date="2023" name="Science">
        <title>Genome structures resolve the early diversification of teleost fishes.</title>
        <authorList>
            <person name="Parey E."/>
            <person name="Louis A."/>
            <person name="Montfort J."/>
            <person name="Bouchez O."/>
            <person name="Roques C."/>
            <person name="Iampietro C."/>
            <person name="Lluch J."/>
            <person name="Castinel A."/>
            <person name="Donnadieu C."/>
            <person name="Desvignes T."/>
            <person name="Floi Bucao C."/>
            <person name="Jouanno E."/>
            <person name="Wen M."/>
            <person name="Mejri S."/>
            <person name="Dirks R."/>
            <person name="Jansen H."/>
            <person name="Henkel C."/>
            <person name="Chen W.J."/>
            <person name="Zahm M."/>
            <person name="Cabau C."/>
            <person name="Klopp C."/>
            <person name="Thompson A.W."/>
            <person name="Robinson-Rechavi M."/>
            <person name="Braasch I."/>
            <person name="Lecointre G."/>
            <person name="Bobe J."/>
            <person name="Postlethwait J.H."/>
            <person name="Berthelot C."/>
            <person name="Roest Crollius H."/>
            <person name="Guiguen Y."/>
        </authorList>
    </citation>
    <scope>NUCLEOTIDE SEQUENCE</scope>
    <source>
        <strain evidence="2">NC1722</strain>
    </source>
</reference>
<evidence type="ECO:0000256" key="1">
    <source>
        <dbReference type="SAM" id="Phobius"/>
    </source>
</evidence>
<gene>
    <name evidence="2" type="ORF">AAFF_G00072730</name>
</gene>
<dbReference type="EMBL" id="JAINUG010000143">
    <property type="protein sequence ID" value="KAJ8392789.1"/>
    <property type="molecule type" value="Genomic_DNA"/>
</dbReference>
<dbReference type="AlphaFoldDB" id="A0AAD7WEA7"/>
<feature type="transmembrane region" description="Helical" evidence="1">
    <location>
        <begin position="12"/>
        <end position="35"/>
    </location>
</feature>
<sequence>MESGASAGLSTAAVVAIVCNLLVAVLILILFVVLYKACKVPSSQERAPVLAAAPDQQKSAHKAGAFIRCRRGDRGFTESACTLGTVGVMTSKDQEVPRRSEYE</sequence>
<accession>A0AAD7WEA7</accession>
<keyword evidence="1" id="KW-0812">Transmembrane</keyword>
<proteinExistence type="predicted"/>
<evidence type="ECO:0000313" key="3">
    <source>
        <dbReference type="Proteomes" id="UP001221898"/>
    </source>
</evidence>